<evidence type="ECO:0000256" key="1">
    <source>
        <dbReference type="ARBA" id="ARBA00001974"/>
    </source>
</evidence>
<dbReference type="InterPro" id="IPR051473">
    <property type="entry name" value="P2Ox-like"/>
</dbReference>
<evidence type="ECO:0000259" key="6">
    <source>
        <dbReference type="Pfam" id="PF00890"/>
    </source>
</evidence>
<sequence length="476" mass="52510">MFVPETSPVSTSVDPVDVCVIGSGPAGMTLAIKLADSGQRVALVEAGSLEYDDWSQEQYEGTVVGDPYHDLDNARLRMLGGSSNHWAGHCIPLEPEDFLSRGADDNTGWPIDIGDISPFLDEACEILEIPNDFQDAAYTDTIRKTRFQWSPPVVFNEKYYADIAQSANLTTYLGSTLVGVDHDGQRLTAARLQRRGGEEFRLPARTFALCTGGIENSRLLLWLNAQNNNALVPNHDLIGRYWTEHPHAQLGEVLFEDLPPDFFYNDEATFSLTRARQDQSGVFNAALQVERYSYSRTKKLVADVACIAPALGSRLFEALGKKLVCGARLQGQWEQAPVAENRVVLASSARDAFGIPRPELHWRRSETDRTTIVETVRIFANELAQTGKGRVRLADWIVDDGPIPDDGMMAIWHHMGGTRMSRNPARGITDKDLKVHGLENLYIGGSSVYPTGGGYANPTLTIVQLSLRLAAHLTRA</sequence>
<dbReference type="PANTHER" id="PTHR42784">
    <property type="entry name" value="PYRANOSE 2-OXIDASE"/>
    <property type="match status" value="1"/>
</dbReference>
<protein>
    <submittedName>
        <fullName evidence="8">Choline dehydrogenase</fullName>
    </submittedName>
</protein>
<evidence type="ECO:0000313" key="8">
    <source>
        <dbReference type="EMBL" id="SEW37333.1"/>
    </source>
</evidence>
<evidence type="ECO:0000256" key="2">
    <source>
        <dbReference type="ARBA" id="ARBA00010790"/>
    </source>
</evidence>
<organism evidence="8 9">
    <name type="scientific">Aliiroseovarius sediminilitoris</name>
    <dbReference type="NCBI Taxonomy" id="1173584"/>
    <lineage>
        <taxon>Bacteria</taxon>
        <taxon>Pseudomonadati</taxon>
        <taxon>Pseudomonadota</taxon>
        <taxon>Alphaproteobacteria</taxon>
        <taxon>Rhodobacterales</taxon>
        <taxon>Paracoccaceae</taxon>
        <taxon>Aliiroseovarius</taxon>
    </lineage>
</organism>
<dbReference type="SUPFAM" id="SSF54373">
    <property type="entry name" value="FAD-linked reductases, C-terminal domain"/>
    <property type="match status" value="1"/>
</dbReference>
<gene>
    <name evidence="8" type="ORF">SAMN05444851_3266</name>
</gene>
<evidence type="ECO:0000256" key="5">
    <source>
        <dbReference type="ARBA" id="ARBA00023002"/>
    </source>
</evidence>
<dbReference type="AlphaFoldDB" id="A0A1I0R9P8"/>
<evidence type="ECO:0000313" key="9">
    <source>
        <dbReference type="Proteomes" id="UP000199650"/>
    </source>
</evidence>
<evidence type="ECO:0000256" key="4">
    <source>
        <dbReference type="ARBA" id="ARBA00022827"/>
    </source>
</evidence>
<comment type="similarity">
    <text evidence="2">Belongs to the GMC oxidoreductase family.</text>
</comment>
<keyword evidence="4" id="KW-0274">FAD</keyword>
<feature type="domain" description="Glucose-methanol-choline oxidoreductase C-terminal" evidence="7">
    <location>
        <begin position="337"/>
        <end position="464"/>
    </location>
</feature>
<dbReference type="Proteomes" id="UP000199650">
    <property type="component" value="Unassembled WGS sequence"/>
</dbReference>
<name>A0A1I0R9P8_9RHOB</name>
<keyword evidence="5" id="KW-0560">Oxidoreductase</keyword>
<dbReference type="PANTHER" id="PTHR42784:SF1">
    <property type="entry name" value="PYRANOSE 2-OXIDASE"/>
    <property type="match status" value="1"/>
</dbReference>
<reference evidence="8 9" key="1">
    <citation type="submission" date="2016-10" db="EMBL/GenBank/DDBJ databases">
        <authorList>
            <person name="de Groot N.N."/>
        </authorList>
    </citation>
    <scope>NUCLEOTIDE SEQUENCE [LARGE SCALE GENOMIC DNA]</scope>
    <source>
        <strain evidence="8 9">DSM 29439</strain>
    </source>
</reference>
<accession>A0A1I0R9P8</accession>
<dbReference type="Pfam" id="PF00890">
    <property type="entry name" value="FAD_binding_2"/>
    <property type="match status" value="1"/>
</dbReference>
<dbReference type="STRING" id="1173584.SAMN05444851_3266"/>
<keyword evidence="9" id="KW-1185">Reference proteome</keyword>
<keyword evidence="3" id="KW-0285">Flavoprotein</keyword>
<proteinExistence type="inferred from homology"/>
<dbReference type="EMBL" id="FOJB01000003">
    <property type="protein sequence ID" value="SEW37333.1"/>
    <property type="molecule type" value="Genomic_DNA"/>
</dbReference>
<dbReference type="Pfam" id="PF05199">
    <property type="entry name" value="GMC_oxred_C"/>
    <property type="match status" value="1"/>
</dbReference>
<dbReference type="Gene3D" id="3.50.50.60">
    <property type="entry name" value="FAD/NAD(P)-binding domain"/>
    <property type="match status" value="2"/>
</dbReference>
<dbReference type="InterPro" id="IPR036188">
    <property type="entry name" value="FAD/NAD-bd_sf"/>
</dbReference>
<evidence type="ECO:0000256" key="3">
    <source>
        <dbReference type="ARBA" id="ARBA00022630"/>
    </source>
</evidence>
<comment type="cofactor">
    <cofactor evidence="1">
        <name>FAD</name>
        <dbReference type="ChEBI" id="CHEBI:57692"/>
    </cofactor>
</comment>
<dbReference type="RefSeq" id="WP_322787740.1">
    <property type="nucleotide sequence ID" value="NZ_FOJB01000003.1"/>
</dbReference>
<feature type="domain" description="FAD-dependent oxidoreductase 2 FAD-binding" evidence="6">
    <location>
        <begin position="17"/>
        <end position="48"/>
    </location>
</feature>
<dbReference type="InterPro" id="IPR003953">
    <property type="entry name" value="FAD-dep_OxRdtase_2_FAD-bd"/>
</dbReference>
<evidence type="ECO:0000259" key="7">
    <source>
        <dbReference type="Pfam" id="PF05199"/>
    </source>
</evidence>
<dbReference type="InterPro" id="IPR007867">
    <property type="entry name" value="GMC_OxRtase_C"/>
</dbReference>
<dbReference type="SUPFAM" id="SSF51905">
    <property type="entry name" value="FAD/NAD(P)-binding domain"/>
    <property type="match status" value="1"/>
</dbReference>
<dbReference type="GO" id="GO:0016614">
    <property type="term" value="F:oxidoreductase activity, acting on CH-OH group of donors"/>
    <property type="evidence" value="ECO:0007669"/>
    <property type="project" value="InterPro"/>
</dbReference>